<comment type="caution">
    <text evidence="2">The sequence shown here is derived from an EMBL/GenBank/DDBJ whole genome shotgun (WGS) entry which is preliminary data.</text>
</comment>
<feature type="transmembrane region" description="Helical" evidence="1">
    <location>
        <begin position="53"/>
        <end position="74"/>
    </location>
</feature>
<dbReference type="EMBL" id="VLLE01000002">
    <property type="protein sequence ID" value="TWI85409.1"/>
    <property type="molecule type" value="Genomic_DNA"/>
</dbReference>
<dbReference type="RefSeq" id="WP_144884276.1">
    <property type="nucleotide sequence ID" value="NZ_VLLE01000002.1"/>
</dbReference>
<evidence type="ECO:0000256" key="1">
    <source>
        <dbReference type="SAM" id="Phobius"/>
    </source>
</evidence>
<dbReference type="Proteomes" id="UP000316167">
    <property type="component" value="Unassembled WGS sequence"/>
</dbReference>
<accession>A0A562SVT8</accession>
<evidence type="ECO:0000313" key="3">
    <source>
        <dbReference type="Proteomes" id="UP000316167"/>
    </source>
</evidence>
<dbReference type="InterPro" id="IPR025356">
    <property type="entry name" value="DUF4260"/>
</dbReference>
<keyword evidence="1" id="KW-1133">Transmembrane helix</keyword>
<gene>
    <name evidence="2" type="ORF">IQ13_0570</name>
</gene>
<keyword evidence="1" id="KW-0812">Transmembrane</keyword>
<protein>
    <submittedName>
        <fullName evidence="2">Uncharacterized protein DUF4260</fullName>
    </submittedName>
</protein>
<proteinExistence type="predicted"/>
<dbReference type="AlphaFoldDB" id="A0A562SVT8"/>
<keyword evidence="1" id="KW-0472">Membrane</keyword>
<dbReference type="Pfam" id="PF14079">
    <property type="entry name" value="DUF4260"/>
    <property type="match status" value="1"/>
</dbReference>
<organism evidence="2 3">
    <name type="scientific">Lacibacter cauensis</name>
    <dbReference type="NCBI Taxonomy" id="510947"/>
    <lineage>
        <taxon>Bacteria</taxon>
        <taxon>Pseudomonadati</taxon>
        <taxon>Bacteroidota</taxon>
        <taxon>Chitinophagia</taxon>
        <taxon>Chitinophagales</taxon>
        <taxon>Chitinophagaceae</taxon>
        <taxon>Lacibacter</taxon>
    </lineage>
</organism>
<feature type="transmembrane region" description="Helical" evidence="1">
    <location>
        <begin position="7"/>
        <end position="22"/>
    </location>
</feature>
<sequence length="124" mass="14026">MKTILKLEELAMLLVSIAMLYISNVEWWWYLLMFIGPDISMLGYLAGNKTGAVLYNIFHHKGIAILLIAVTLIAKLQLPFFDPDPFVQAGIVLFGHASMDRIFGYGLKYENGFKFTHLGEIGKK</sequence>
<reference evidence="2 3" key="1">
    <citation type="journal article" date="2015" name="Stand. Genomic Sci.">
        <title>Genomic Encyclopedia of Bacterial and Archaeal Type Strains, Phase III: the genomes of soil and plant-associated and newly described type strains.</title>
        <authorList>
            <person name="Whitman W.B."/>
            <person name="Woyke T."/>
            <person name="Klenk H.P."/>
            <person name="Zhou Y."/>
            <person name="Lilburn T.G."/>
            <person name="Beck B.J."/>
            <person name="De Vos P."/>
            <person name="Vandamme P."/>
            <person name="Eisen J.A."/>
            <person name="Garrity G."/>
            <person name="Hugenholtz P."/>
            <person name="Kyrpides N.C."/>
        </authorList>
    </citation>
    <scope>NUCLEOTIDE SEQUENCE [LARGE SCALE GENOMIC DNA]</scope>
    <source>
        <strain evidence="2 3">CGMCC 1.7271</strain>
    </source>
</reference>
<keyword evidence="3" id="KW-1185">Reference proteome</keyword>
<evidence type="ECO:0000313" key="2">
    <source>
        <dbReference type="EMBL" id="TWI85409.1"/>
    </source>
</evidence>
<dbReference type="OrthoDB" id="9813911at2"/>
<name>A0A562SVT8_9BACT</name>